<sequence length="195" mass="23152">MILSRLKSGPRYPNLRPSWKHRNSEEETPYIDIKSEGLRDILRVVLHGIKAISLMEDKPSVIETEYTENIDNDSDHDSVYAEYLRLLIDHLKDRLELMLQYGYITYDLLWALFKPGCHVYTIWLGTKEPRCVRFDAGEEMTQNDETWWNLECRFIDYDGVKFGEAGIFLRVVKFRGLKPIESLEAFPLRYYLRHE</sequence>
<dbReference type="GeneID" id="81623001"/>
<reference evidence="2" key="1">
    <citation type="submission" date="2022-12" db="EMBL/GenBank/DDBJ databases">
        <authorList>
            <person name="Petersen C."/>
        </authorList>
    </citation>
    <scope>NUCLEOTIDE SEQUENCE</scope>
    <source>
        <strain evidence="2">IBT 30728</strain>
    </source>
</reference>
<dbReference type="RefSeq" id="XP_056792711.1">
    <property type="nucleotide sequence ID" value="XM_056932752.1"/>
</dbReference>
<proteinExistence type="predicted"/>
<protein>
    <recommendedName>
        <fullName evidence="1">DUF7025 domain-containing protein</fullName>
    </recommendedName>
</protein>
<dbReference type="PANTHER" id="PTHR46411:SF1">
    <property type="entry name" value="FAMILY ATPASE, PUTATIVE (AFU_ORTHOLOGUE AFUA_7G05752)-RELATED"/>
    <property type="match status" value="1"/>
</dbReference>
<feature type="domain" description="DUF7025" evidence="1">
    <location>
        <begin position="95"/>
        <end position="191"/>
    </location>
</feature>
<evidence type="ECO:0000259" key="1">
    <source>
        <dbReference type="Pfam" id="PF22942"/>
    </source>
</evidence>
<gene>
    <name evidence="2" type="ORF">N7539_003149</name>
</gene>
<dbReference type="Pfam" id="PF22942">
    <property type="entry name" value="DUF7025"/>
    <property type="match status" value="1"/>
</dbReference>
<dbReference type="InterPro" id="IPR054289">
    <property type="entry name" value="DUF7025"/>
</dbReference>
<keyword evidence="3" id="KW-1185">Reference proteome</keyword>
<dbReference type="EMBL" id="JAPWDQ010000003">
    <property type="protein sequence ID" value="KAJ5491582.1"/>
    <property type="molecule type" value="Genomic_DNA"/>
</dbReference>
<reference evidence="2" key="2">
    <citation type="journal article" date="2023" name="IMA Fungus">
        <title>Comparative genomic study of the Penicillium genus elucidates a diverse pangenome and 15 lateral gene transfer events.</title>
        <authorList>
            <person name="Petersen C."/>
            <person name="Sorensen T."/>
            <person name="Nielsen M.R."/>
            <person name="Sondergaard T.E."/>
            <person name="Sorensen J.L."/>
            <person name="Fitzpatrick D.A."/>
            <person name="Frisvad J.C."/>
            <person name="Nielsen K.L."/>
        </authorList>
    </citation>
    <scope>NUCLEOTIDE SEQUENCE</scope>
    <source>
        <strain evidence="2">IBT 30728</strain>
    </source>
</reference>
<accession>A0A9W9XG74</accession>
<evidence type="ECO:0000313" key="3">
    <source>
        <dbReference type="Proteomes" id="UP001148312"/>
    </source>
</evidence>
<evidence type="ECO:0000313" key="2">
    <source>
        <dbReference type="EMBL" id="KAJ5491582.1"/>
    </source>
</evidence>
<dbReference type="PANTHER" id="PTHR46411">
    <property type="entry name" value="FAMILY ATPASE, PUTATIVE-RELATED"/>
    <property type="match status" value="1"/>
</dbReference>
<dbReference type="Proteomes" id="UP001148312">
    <property type="component" value="Unassembled WGS sequence"/>
</dbReference>
<organism evidence="2 3">
    <name type="scientific">Penicillium diatomitis</name>
    <dbReference type="NCBI Taxonomy" id="2819901"/>
    <lineage>
        <taxon>Eukaryota</taxon>
        <taxon>Fungi</taxon>
        <taxon>Dikarya</taxon>
        <taxon>Ascomycota</taxon>
        <taxon>Pezizomycotina</taxon>
        <taxon>Eurotiomycetes</taxon>
        <taxon>Eurotiomycetidae</taxon>
        <taxon>Eurotiales</taxon>
        <taxon>Aspergillaceae</taxon>
        <taxon>Penicillium</taxon>
    </lineage>
</organism>
<comment type="caution">
    <text evidence="2">The sequence shown here is derived from an EMBL/GenBank/DDBJ whole genome shotgun (WGS) entry which is preliminary data.</text>
</comment>
<dbReference type="AlphaFoldDB" id="A0A9W9XG74"/>
<name>A0A9W9XG74_9EURO</name>